<name>A0A814YKM5_9BILA</name>
<feature type="region of interest" description="Disordered" evidence="1">
    <location>
        <begin position="73"/>
        <end position="93"/>
    </location>
</feature>
<comment type="caution">
    <text evidence="3">The sequence shown here is derived from an EMBL/GenBank/DDBJ whole genome shotgun (WGS) entry which is preliminary data.</text>
</comment>
<evidence type="ECO:0000259" key="2">
    <source>
        <dbReference type="Pfam" id="PF10382"/>
    </source>
</evidence>
<gene>
    <name evidence="4" type="ORF">JBS370_LOCUS26550</name>
    <name evidence="3" type="ORF">ZHD862_LOCUS24425</name>
</gene>
<dbReference type="EMBL" id="CAJNOT010001660">
    <property type="protein sequence ID" value="CAF1232113.1"/>
    <property type="molecule type" value="Genomic_DNA"/>
</dbReference>
<feature type="compositionally biased region" description="Polar residues" evidence="1">
    <location>
        <begin position="165"/>
        <end position="179"/>
    </location>
</feature>
<feature type="compositionally biased region" description="Polar residues" evidence="1">
    <location>
        <begin position="218"/>
        <end position="229"/>
    </location>
</feature>
<feature type="domain" description="5'-3' DNA helicase ZGRF1-like N-terminal" evidence="2">
    <location>
        <begin position="7"/>
        <end position="77"/>
    </location>
</feature>
<feature type="compositionally biased region" description="Low complexity" evidence="1">
    <location>
        <begin position="147"/>
        <end position="158"/>
    </location>
</feature>
<dbReference type="Proteomes" id="UP000663836">
    <property type="component" value="Unassembled WGS sequence"/>
</dbReference>
<sequence length="306" mass="34993">MSNQIPVLYTEQKTKKVKLWLDGYLVPRATLNSARLISAGKHEIDVVFYSSIDDLKPGREFETDRYLISIEESNNDNQPCPRPSFAVNDPTMRNKPKSAAFVPPRLVPKTEPPPPAVMSILEQHNPHQWGYAGMTAAMKRNVDDNNSSHLSKISKSSHFIPPTFNKPQTIQSEESREQSFLPTLSIHTQQQQQPGLLNDTLISRLLNNTRPHEIKSSPVKQSPQISWSTWDDKKSDDEDSDPPPIYQDENILQQPLPTKQTYNWHSLFKSAGQHRQIDNQTKNSEPMPKFDFDDSTFDTLFDNLDE</sequence>
<reference evidence="3" key="1">
    <citation type="submission" date="2021-02" db="EMBL/GenBank/DDBJ databases">
        <authorList>
            <person name="Nowell W R."/>
        </authorList>
    </citation>
    <scope>NUCLEOTIDE SEQUENCE</scope>
</reference>
<dbReference type="InterPro" id="IPR018838">
    <property type="entry name" value="ZGRF1-like_N"/>
</dbReference>
<feature type="region of interest" description="Disordered" evidence="1">
    <location>
        <begin position="271"/>
        <end position="294"/>
    </location>
</feature>
<feature type="region of interest" description="Disordered" evidence="1">
    <location>
        <begin position="142"/>
        <end position="179"/>
    </location>
</feature>
<protein>
    <recommendedName>
        <fullName evidence="2">5'-3' DNA helicase ZGRF1-like N-terminal domain-containing protein</fullName>
    </recommendedName>
</protein>
<evidence type="ECO:0000313" key="5">
    <source>
        <dbReference type="Proteomes" id="UP000663864"/>
    </source>
</evidence>
<dbReference type="Pfam" id="PF10382">
    <property type="entry name" value="ZGRF1-like_N"/>
    <property type="match status" value="1"/>
</dbReference>
<feature type="region of interest" description="Disordered" evidence="1">
    <location>
        <begin position="212"/>
        <end position="256"/>
    </location>
</feature>
<evidence type="ECO:0000256" key="1">
    <source>
        <dbReference type="SAM" id="MobiDB-lite"/>
    </source>
</evidence>
<evidence type="ECO:0000313" key="4">
    <source>
        <dbReference type="EMBL" id="CAF4005895.1"/>
    </source>
</evidence>
<evidence type="ECO:0000313" key="3">
    <source>
        <dbReference type="EMBL" id="CAF1232113.1"/>
    </source>
</evidence>
<dbReference type="EMBL" id="CAJOBD010004718">
    <property type="protein sequence ID" value="CAF4005895.1"/>
    <property type="molecule type" value="Genomic_DNA"/>
</dbReference>
<proteinExistence type="predicted"/>
<organism evidence="3 5">
    <name type="scientific">Rotaria sordida</name>
    <dbReference type="NCBI Taxonomy" id="392033"/>
    <lineage>
        <taxon>Eukaryota</taxon>
        <taxon>Metazoa</taxon>
        <taxon>Spiralia</taxon>
        <taxon>Gnathifera</taxon>
        <taxon>Rotifera</taxon>
        <taxon>Eurotatoria</taxon>
        <taxon>Bdelloidea</taxon>
        <taxon>Philodinida</taxon>
        <taxon>Philodinidae</taxon>
        <taxon>Rotaria</taxon>
    </lineage>
</organism>
<accession>A0A814YKM5</accession>
<dbReference type="Proteomes" id="UP000663864">
    <property type="component" value="Unassembled WGS sequence"/>
</dbReference>
<dbReference type="AlphaFoldDB" id="A0A814YKM5"/>